<dbReference type="EMBL" id="JAVDYB010000001">
    <property type="protein sequence ID" value="MDR7280329.1"/>
    <property type="molecule type" value="Genomic_DNA"/>
</dbReference>
<evidence type="ECO:0000313" key="2">
    <source>
        <dbReference type="Proteomes" id="UP001183643"/>
    </source>
</evidence>
<comment type="caution">
    <text evidence="1">The sequence shown here is derived from an EMBL/GenBank/DDBJ whole genome shotgun (WGS) entry which is preliminary data.</text>
</comment>
<protein>
    <submittedName>
        <fullName evidence="1">Uncharacterized protein</fullName>
    </submittedName>
</protein>
<dbReference type="RefSeq" id="WP_310374630.1">
    <property type="nucleotide sequence ID" value="NZ_JAVDYB010000001.1"/>
</dbReference>
<gene>
    <name evidence="1" type="ORF">J2S41_007107</name>
</gene>
<evidence type="ECO:0000313" key="1">
    <source>
        <dbReference type="EMBL" id="MDR7280329.1"/>
    </source>
</evidence>
<sequence length="50" mass="5631">MDVHGLPDNEIRGGIETWNDGPRPYVRTTTADQILEPITPWCTRGNGSRH</sequence>
<dbReference type="AlphaFoldDB" id="A0AAE3YY26"/>
<accession>A0AAE3YY26</accession>
<keyword evidence="2" id="KW-1185">Reference proteome</keyword>
<name>A0AAE3YY26_9ACTN</name>
<organism evidence="1 2">
    <name type="scientific">Catenuloplanes atrovinosus</name>
    <dbReference type="NCBI Taxonomy" id="137266"/>
    <lineage>
        <taxon>Bacteria</taxon>
        <taxon>Bacillati</taxon>
        <taxon>Actinomycetota</taxon>
        <taxon>Actinomycetes</taxon>
        <taxon>Micromonosporales</taxon>
        <taxon>Micromonosporaceae</taxon>
        <taxon>Catenuloplanes</taxon>
    </lineage>
</organism>
<proteinExistence type="predicted"/>
<dbReference type="Proteomes" id="UP001183643">
    <property type="component" value="Unassembled WGS sequence"/>
</dbReference>
<reference evidence="1" key="1">
    <citation type="submission" date="2023-07" db="EMBL/GenBank/DDBJ databases">
        <title>Sequencing the genomes of 1000 actinobacteria strains.</title>
        <authorList>
            <person name="Klenk H.-P."/>
        </authorList>
    </citation>
    <scope>NUCLEOTIDE SEQUENCE</scope>
    <source>
        <strain evidence="1">DSM 44707</strain>
    </source>
</reference>